<keyword evidence="4" id="KW-1185">Reference proteome</keyword>
<proteinExistence type="predicted"/>
<evidence type="ECO:0000313" key="4">
    <source>
        <dbReference type="Proteomes" id="UP000324738"/>
    </source>
</evidence>
<reference evidence="3 4" key="1">
    <citation type="submission" date="2019-08" db="EMBL/GenBank/DDBJ databases">
        <title>Aureimonas fodiniaquatilis sp. nov., isolated from a coal mine wastewater.</title>
        <authorList>
            <person name="Kim W."/>
        </authorList>
    </citation>
    <scope>NUCLEOTIDE SEQUENCE [LARGE SCALE GENOMIC DNA]</scope>
    <source>
        <strain evidence="3 4">CAU 1482</strain>
    </source>
</reference>
<dbReference type="OrthoDB" id="9808689at2"/>
<feature type="domain" description="Mce/MlaD" evidence="2">
    <location>
        <begin position="64"/>
        <end position="133"/>
    </location>
</feature>
<gene>
    <name evidence="3" type="ORF">FPY71_05920</name>
</gene>
<organism evidence="3 4">
    <name type="scientific">Aureimonas fodinaquatilis</name>
    <dbReference type="NCBI Taxonomy" id="2565783"/>
    <lineage>
        <taxon>Bacteria</taxon>
        <taxon>Pseudomonadati</taxon>
        <taxon>Pseudomonadota</taxon>
        <taxon>Alphaproteobacteria</taxon>
        <taxon>Hyphomicrobiales</taxon>
        <taxon>Aurantimonadaceae</taxon>
        <taxon>Aureimonas</taxon>
    </lineage>
</organism>
<dbReference type="AlphaFoldDB" id="A0A5B0E4F1"/>
<evidence type="ECO:0000259" key="2">
    <source>
        <dbReference type="Pfam" id="PF02470"/>
    </source>
</evidence>
<comment type="caution">
    <text evidence="3">The sequence shown here is derived from an EMBL/GenBank/DDBJ whole genome shotgun (WGS) entry which is preliminary data.</text>
</comment>
<name>A0A5B0E4F1_9HYPH</name>
<dbReference type="Pfam" id="PF02470">
    <property type="entry name" value="MlaD"/>
    <property type="match status" value="1"/>
</dbReference>
<keyword evidence="1" id="KW-1133">Transmembrane helix</keyword>
<protein>
    <submittedName>
        <fullName evidence="3">MCE family protein</fullName>
    </submittedName>
</protein>
<accession>A0A5B0E4F1</accession>
<evidence type="ECO:0000313" key="3">
    <source>
        <dbReference type="EMBL" id="KAA0972610.1"/>
    </source>
</evidence>
<feature type="transmembrane region" description="Helical" evidence="1">
    <location>
        <begin position="21"/>
        <end position="44"/>
    </location>
</feature>
<keyword evidence="1" id="KW-0472">Membrane</keyword>
<dbReference type="PANTHER" id="PTHR36698">
    <property type="entry name" value="BLL5892 PROTEIN"/>
    <property type="match status" value="1"/>
</dbReference>
<sequence length="572" mass="60320">MATKRVLQARRMGTFNTMENRANYILVGLFTLVILALSFGFIYWSANVSDANRRVPLIVRIEGTVSGLSVGSQVLFNGLAVGAVTNLRIDPNNPRVVIATTMVDRTTPITTSTTATLGSQGLTGVSFIGLSGGNVNDRNIIESALAQGATPVIRASPSDVTDILATARDISERANNILGEFEKLVREVGPAVRTTASNIASTSEHVEVFTASLAANADQIPDFVASLGRLSESANTVALRLPPLIDNASNFINALDVESVNKSVQNVTAITQAVRDQTDNFTSAVESVTSTARSLGRVGDVINDNINSVNQFVAALGPISTQAQSVAEKLDTTLESAQSVVSSINPDEVRSTIASVRQFSDALSAQSDTLSGIFTGTQTVLSSLNRALDGVDGTRRQIDQLLAGINPQDVTRAFGQITSATTNIASAAESVNNIATDLGNRREEIDRIIANTDTTTANLRAASVQVQSILGSVDGMVNSPDGQGLAEEARVTLRSIRETADIIRVNIGPIAANLNSFSGQGLNDARALIREATGAISRIERAIIGLANNPSRIIYGGSGSGQVREFDGRNRR</sequence>
<dbReference type="PANTHER" id="PTHR36698:SF2">
    <property type="entry name" value="MCE_MLAD DOMAIN-CONTAINING PROTEIN"/>
    <property type="match status" value="1"/>
</dbReference>
<keyword evidence="1" id="KW-0812">Transmembrane</keyword>
<dbReference type="Proteomes" id="UP000324738">
    <property type="component" value="Unassembled WGS sequence"/>
</dbReference>
<dbReference type="InterPro" id="IPR003399">
    <property type="entry name" value="Mce/MlaD"/>
</dbReference>
<dbReference type="EMBL" id="VTWH01000001">
    <property type="protein sequence ID" value="KAA0972610.1"/>
    <property type="molecule type" value="Genomic_DNA"/>
</dbReference>
<evidence type="ECO:0000256" key="1">
    <source>
        <dbReference type="SAM" id="Phobius"/>
    </source>
</evidence>